<dbReference type="EMBL" id="SHAH01000059">
    <property type="protein sequence ID" value="RZO75356.1"/>
    <property type="molecule type" value="Genomic_DNA"/>
</dbReference>
<evidence type="ECO:0000313" key="1">
    <source>
        <dbReference type="EMBL" id="RZO75356.1"/>
    </source>
</evidence>
<accession>A0A520RYN5</accession>
<dbReference type="Proteomes" id="UP000320404">
    <property type="component" value="Unassembled WGS sequence"/>
</dbReference>
<reference evidence="1 2" key="1">
    <citation type="submission" date="2019-02" db="EMBL/GenBank/DDBJ databases">
        <title>Prokaryotic population dynamics and viral predation in marine succession experiment using metagenomics: the confinement effect.</title>
        <authorList>
            <person name="Haro-Moreno J.M."/>
            <person name="Rodriguez-Valera F."/>
            <person name="Lopez-Perez M."/>
        </authorList>
    </citation>
    <scope>NUCLEOTIDE SEQUENCE [LARGE SCALE GENOMIC DNA]</scope>
    <source>
        <strain evidence="1">MED-G158</strain>
    </source>
</reference>
<evidence type="ECO:0000313" key="2">
    <source>
        <dbReference type="Proteomes" id="UP000320404"/>
    </source>
</evidence>
<dbReference type="GO" id="GO:0016881">
    <property type="term" value="F:acid-amino acid ligase activity"/>
    <property type="evidence" value="ECO:0007669"/>
    <property type="project" value="InterPro"/>
</dbReference>
<proteinExistence type="predicted"/>
<sequence>MSAVELENRLQRLTSIKAMTRFESVQKAYRSACVEADEEDLVIIAGSFFTVAAVRKHSVDTNSKKL</sequence>
<comment type="caution">
    <text evidence="1">The sequence shown here is derived from an EMBL/GenBank/DDBJ whole genome shotgun (WGS) entry which is preliminary data.</text>
</comment>
<gene>
    <name evidence="1" type="ORF">EVA69_04415</name>
</gene>
<dbReference type="Gene3D" id="3.90.190.20">
    <property type="entry name" value="Mur ligase, C-terminal domain"/>
    <property type="match status" value="1"/>
</dbReference>
<name>A0A520RYN5_9GAMM</name>
<organism evidence="1 2">
    <name type="scientific">OM182 bacterium</name>
    <dbReference type="NCBI Taxonomy" id="2510334"/>
    <lineage>
        <taxon>Bacteria</taxon>
        <taxon>Pseudomonadati</taxon>
        <taxon>Pseudomonadota</taxon>
        <taxon>Gammaproteobacteria</taxon>
        <taxon>OMG group</taxon>
        <taxon>OM182 clade</taxon>
    </lineage>
</organism>
<dbReference type="InterPro" id="IPR036615">
    <property type="entry name" value="Mur_ligase_C_dom_sf"/>
</dbReference>
<protein>
    <submittedName>
        <fullName evidence="1">Uncharacterized protein</fullName>
    </submittedName>
</protein>
<dbReference type="SUPFAM" id="SSF53244">
    <property type="entry name" value="MurD-like peptide ligases, peptide-binding domain"/>
    <property type="match status" value="1"/>
</dbReference>
<dbReference type="AlphaFoldDB" id="A0A520RYN5"/>